<evidence type="ECO:0000256" key="4">
    <source>
        <dbReference type="ARBA" id="ARBA00022618"/>
    </source>
</evidence>
<dbReference type="AlphaFoldDB" id="A0A8I1MWE4"/>
<sequence>MSSYAPRELPLDIRLMQGTSRALFWLVALGCLFVAGHWLMQRNWWDIRAVRLQGDLQRISPVTVRAEALPQLRGNFLTINLAQAQRVFESLPWVRTAVVQRLWPMQLVVTLQAQQPVAIWREPGSAPQLVNAQGQAFTANLGEVQGLGLPQLSGPAGTSAQVLQMSQKLQPLMQEFHQTVATLAQGSGGNWSVQTRSGLSIDLGGAPDSAATQTRLKQFMTLMPQLEARYGRSIDSVDLRYPNGFAVHLQGVDLPGMNKTTNKTPQPAGRKD</sequence>
<dbReference type="Pfam" id="PF08478">
    <property type="entry name" value="POTRA_1"/>
    <property type="match status" value="1"/>
</dbReference>
<comment type="subunit">
    <text evidence="9">Part of a complex composed of FtsB, FtsL and FtsQ.</text>
</comment>
<evidence type="ECO:0000256" key="6">
    <source>
        <dbReference type="ARBA" id="ARBA00022989"/>
    </source>
</evidence>
<dbReference type="PANTHER" id="PTHR35851">
    <property type="entry name" value="CELL DIVISION PROTEIN FTSQ"/>
    <property type="match status" value="1"/>
</dbReference>
<evidence type="ECO:0000256" key="3">
    <source>
        <dbReference type="ARBA" id="ARBA00022519"/>
    </source>
</evidence>
<dbReference type="InterPro" id="IPR013685">
    <property type="entry name" value="POTRA_FtsQ_type"/>
</dbReference>
<dbReference type="Gene3D" id="3.10.20.310">
    <property type="entry name" value="membrane protein fhac"/>
    <property type="match status" value="1"/>
</dbReference>
<dbReference type="Pfam" id="PF03799">
    <property type="entry name" value="FtsQ_DivIB_C"/>
    <property type="match status" value="1"/>
</dbReference>
<comment type="function">
    <text evidence="9">Essential cell division protein. May link together the upstream cell division proteins, which are predominantly cytoplasmic, with the downstream cell division proteins, which are predominantly periplasmic. May control correct divisome assembly.</text>
</comment>
<dbReference type="InterPro" id="IPR005548">
    <property type="entry name" value="Cell_div_FtsQ/DivIB_C"/>
</dbReference>
<organism evidence="11 12">
    <name type="scientific">Thiomonas arsenitoxydans (strain DSM 22701 / CIP 110005 / 3As)</name>
    <dbReference type="NCBI Taxonomy" id="426114"/>
    <lineage>
        <taxon>Bacteria</taxon>
        <taxon>Pseudomonadati</taxon>
        <taxon>Pseudomonadota</taxon>
        <taxon>Betaproteobacteria</taxon>
        <taxon>Burkholderiales</taxon>
        <taxon>Thiomonas</taxon>
    </lineage>
</organism>
<dbReference type="GO" id="GO:0090529">
    <property type="term" value="P:cell septum assembly"/>
    <property type="evidence" value="ECO:0007669"/>
    <property type="project" value="InterPro"/>
</dbReference>
<dbReference type="PANTHER" id="PTHR35851:SF1">
    <property type="entry name" value="CELL DIVISION PROTEIN FTSQ"/>
    <property type="match status" value="1"/>
</dbReference>
<dbReference type="InterPro" id="IPR026579">
    <property type="entry name" value="FtsQ"/>
</dbReference>
<gene>
    <name evidence="9" type="primary">ftsQ</name>
    <name evidence="11" type="ORF">J0I24_05810</name>
</gene>
<evidence type="ECO:0000256" key="1">
    <source>
        <dbReference type="ARBA" id="ARBA00004370"/>
    </source>
</evidence>
<comment type="similarity">
    <text evidence="9">Belongs to the FtsQ/DivIB family. FtsQ subfamily.</text>
</comment>
<comment type="subcellular location">
    <subcellularLocation>
        <location evidence="9">Cell inner membrane</location>
        <topology evidence="9">Single-pass type II membrane protein</topology>
    </subcellularLocation>
    <subcellularLocation>
        <location evidence="1">Membrane</location>
    </subcellularLocation>
    <text evidence="9">Localizes to the division septum.</text>
</comment>
<keyword evidence="8 9" id="KW-0131">Cell cycle</keyword>
<dbReference type="GO" id="GO:0043093">
    <property type="term" value="P:FtsZ-dependent cytokinesis"/>
    <property type="evidence" value="ECO:0007669"/>
    <property type="project" value="UniProtKB-UniRule"/>
</dbReference>
<evidence type="ECO:0000256" key="2">
    <source>
        <dbReference type="ARBA" id="ARBA00022475"/>
    </source>
</evidence>
<evidence type="ECO:0000256" key="9">
    <source>
        <dbReference type="HAMAP-Rule" id="MF_00911"/>
    </source>
</evidence>
<dbReference type="PROSITE" id="PS51779">
    <property type="entry name" value="POTRA"/>
    <property type="match status" value="1"/>
</dbReference>
<protein>
    <recommendedName>
        <fullName evidence="9">Cell division protein FtsQ</fullName>
    </recommendedName>
</protein>
<evidence type="ECO:0000256" key="5">
    <source>
        <dbReference type="ARBA" id="ARBA00022692"/>
    </source>
</evidence>
<reference evidence="11" key="1">
    <citation type="submission" date="2021-02" db="EMBL/GenBank/DDBJ databases">
        <title>Thiocyanate and organic carbon inputs drive convergent selection for specific autotrophic Afipia and Thiobacillus strains within complex microbiomes.</title>
        <authorList>
            <person name="Huddy R.J."/>
            <person name="Sachdeva R."/>
            <person name="Kadzinga F."/>
            <person name="Kantor R.S."/>
            <person name="Harrison S.T.L."/>
            <person name="Banfield J.F."/>
        </authorList>
    </citation>
    <scope>NUCLEOTIDE SEQUENCE</scope>
    <source>
        <strain evidence="11">SCN18_13_7_16_R3_B_64_19</strain>
    </source>
</reference>
<accession>A0A8I1MWE4</accession>
<evidence type="ECO:0000256" key="8">
    <source>
        <dbReference type="ARBA" id="ARBA00023306"/>
    </source>
</evidence>
<evidence type="ECO:0000256" key="7">
    <source>
        <dbReference type="ARBA" id="ARBA00023136"/>
    </source>
</evidence>
<dbReference type="Gene3D" id="3.40.50.11690">
    <property type="entry name" value="Cell division protein FtsQ/DivIB"/>
    <property type="match status" value="1"/>
</dbReference>
<dbReference type="EMBL" id="JAFKMR010000013">
    <property type="protein sequence ID" value="MBN8743806.1"/>
    <property type="molecule type" value="Genomic_DNA"/>
</dbReference>
<keyword evidence="6 9" id="KW-1133">Transmembrane helix</keyword>
<keyword evidence="3 9" id="KW-0997">Cell inner membrane</keyword>
<dbReference type="GO" id="GO:0005886">
    <property type="term" value="C:plasma membrane"/>
    <property type="evidence" value="ECO:0007669"/>
    <property type="project" value="UniProtKB-SubCell"/>
</dbReference>
<evidence type="ECO:0000313" key="12">
    <source>
        <dbReference type="Proteomes" id="UP000664800"/>
    </source>
</evidence>
<keyword evidence="7 9" id="KW-0472">Membrane</keyword>
<keyword evidence="4 9" id="KW-0132">Cell division</keyword>
<evidence type="ECO:0000313" key="11">
    <source>
        <dbReference type="EMBL" id="MBN8743806.1"/>
    </source>
</evidence>
<dbReference type="RefSeq" id="WP_276729037.1">
    <property type="nucleotide sequence ID" value="NZ_JAFKMR010000013.1"/>
</dbReference>
<dbReference type="InterPro" id="IPR045335">
    <property type="entry name" value="FtsQ_C_sf"/>
</dbReference>
<dbReference type="HAMAP" id="MF_00911">
    <property type="entry name" value="FtsQ_subfam"/>
    <property type="match status" value="1"/>
</dbReference>
<keyword evidence="5 9" id="KW-0812">Transmembrane</keyword>
<proteinExistence type="inferred from homology"/>
<evidence type="ECO:0000259" key="10">
    <source>
        <dbReference type="PROSITE" id="PS51779"/>
    </source>
</evidence>
<name>A0A8I1MWE4_THIA3</name>
<comment type="caution">
    <text evidence="11">The sequence shown here is derived from an EMBL/GenBank/DDBJ whole genome shotgun (WGS) entry which is preliminary data.</text>
</comment>
<dbReference type="Proteomes" id="UP000664800">
    <property type="component" value="Unassembled WGS sequence"/>
</dbReference>
<dbReference type="GO" id="GO:0032153">
    <property type="term" value="C:cell division site"/>
    <property type="evidence" value="ECO:0007669"/>
    <property type="project" value="UniProtKB-UniRule"/>
</dbReference>
<feature type="domain" description="POTRA" evidence="10">
    <location>
        <begin position="45"/>
        <end position="114"/>
    </location>
</feature>
<keyword evidence="2 9" id="KW-1003">Cell membrane</keyword>
<feature type="transmembrane region" description="Helical" evidence="9">
    <location>
        <begin position="22"/>
        <end position="40"/>
    </location>
</feature>
<dbReference type="InterPro" id="IPR034746">
    <property type="entry name" value="POTRA"/>
</dbReference>